<evidence type="ECO:0000313" key="2">
    <source>
        <dbReference type="Proteomes" id="UP000325945"/>
    </source>
</evidence>
<dbReference type="EMBL" id="ML741785">
    <property type="protein sequence ID" value="KAE8328498.1"/>
    <property type="molecule type" value="Genomic_DNA"/>
</dbReference>
<name>A0A5N6X6N1_9EURO</name>
<accession>A0A5N6X6N1</accession>
<dbReference type="PANTHER" id="PTHR10622">
    <property type="entry name" value="HET DOMAIN-CONTAINING PROTEIN"/>
    <property type="match status" value="1"/>
</dbReference>
<gene>
    <name evidence="1" type="ORF">BDV39DRAFT_204018</name>
</gene>
<proteinExistence type="predicted"/>
<keyword evidence="2" id="KW-1185">Reference proteome</keyword>
<dbReference type="AlphaFoldDB" id="A0A5N6X6N1"/>
<evidence type="ECO:0008006" key="3">
    <source>
        <dbReference type="Google" id="ProtNLM"/>
    </source>
</evidence>
<dbReference type="PANTHER" id="PTHR10622:SF12">
    <property type="entry name" value="HET DOMAIN-CONTAINING PROTEIN"/>
    <property type="match status" value="1"/>
</dbReference>
<sequence length="355" mass="40989">MVMGKTRVRYPPAGQQFVVLSYTWRGYHRDIPIEDRKHDMCLRTQMTGRIYVQLGTCFKFDGDNVLPQDDNNAIDYSWYTRADVCLVYLQDTVYTENGQEMLHQLQHDRWFTEPWALQELLASNQIYFYSQEGICFKETKCDLLDWLEKRTRIERHFLKNPNDVGQACIAKRMSWAATRNYATSDAVHSLKGMFNVSMTRKINESMSDAFHRLQVILIQSYSYDLSIFAWTDETRLHSRDILLANSPGEFASCSQIELVKGDWDANVDPIRDEHAILDVLLQFPGNDQKYLLCLNCSYKSSGLQLPGIAIWVRLNTDTGYLERINLTKTEVWEGTSTTEPVTVESSGRVKTGALV</sequence>
<reference evidence="2" key="1">
    <citation type="submission" date="2019-04" db="EMBL/GenBank/DDBJ databases">
        <title>Friends and foes A comparative genomics studyof 23 Aspergillus species from section Flavi.</title>
        <authorList>
            <consortium name="DOE Joint Genome Institute"/>
            <person name="Kjaerbolling I."/>
            <person name="Vesth T."/>
            <person name="Frisvad J.C."/>
            <person name="Nybo J.L."/>
            <person name="Theobald S."/>
            <person name="Kildgaard S."/>
            <person name="Isbrandt T."/>
            <person name="Kuo A."/>
            <person name="Sato A."/>
            <person name="Lyhne E.K."/>
            <person name="Kogle M.E."/>
            <person name="Wiebenga A."/>
            <person name="Kun R.S."/>
            <person name="Lubbers R.J."/>
            <person name="Makela M.R."/>
            <person name="Barry K."/>
            <person name="Chovatia M."/>
            <person name="Clum A."/>
            <person name="Daum C."/>
            <person name="Haridas S."/>
            <person name="He G."/>
            <person name="LaButti K."/>
            <person name="Lipzen A."/>
            <person name="Mondo S."/>
            <person name="Riley R."/>
            <person name="Salamov A."/>
            <person name="Simmons B.A."/>
            <person name="Magnuson J.K."/>
            <person name="Henrissat B."/>
            <person name="Mortensen U.H."/>
            <person name="Larsen T.O."/>
            <person name="Devries R.P."/>
            <person name="Grigoriev I.V."/>
            <person name="Machida M."/>
            <person name="Baker S.E."/>
            <person name="Andersen M.R."/>
        </authorList>
    </citation>
    <scope>NUCLEOTIDE SEQUENCE [LARGE SCALE GENOMIC DNA]</scope>
    <source>
        <strain evidence="2">CBS 130017</strain>
    </source>
</reference>
<protein>
    <recommendedName>
        <fullName evidence="3">Heterokaryon incompatibility domain-containing protein</fullName>
    </recommendedName>
</protein>
<evidence type="ECO:0000313" key="1">
    <source>
        <dbReference type="EMBL" id="KAE8328498.1"/>
    </source>
</evidence>
<organism evidence="1 2">
    <name type="scientific">Aspergillus sergii</name>
    <dbReference type="NCBI Taxonomy" id="1034303"/>
    <lineage>
        <taxon>Eukaryota</taxon>
        <taxon>Fungi</taxon>
        <taxon>Dikarya</taxon>
        <taxon>Ascomycota</taxon>
        <taxon>Pezizomycotina</taxon>
        <taxon>Eurotiomycetes</taxon>
        <taxon>Eurotiomycetidae</taxon>
        <taxon>Eurotiales</taxon>
        <taxon>Aspergillaceae</taxon>
        <taxon>Aspergillus</taxon>
        <taxon>Aspergillus subgen. Circumdati</taxon>
    </lineage>
</organism>
<dbReference type="Proteomes" id="UP000325945">
    <property type="component" value="Unassembled WGS sequence"/>
</dbReference>